<dbReference type="HOGENOM" id="CLU_894045_0_0_11"/>
<sequence>MTRTRPPRASTPSRALPGTGTSAAGETEDNAPATAPAPAPPGSEPPEDELAGSGPPAEEPGVSGPPADELAGSRPRLPEDGRAGSGHEVGGDGSAGSGDEVGGDEPAGFRREPCDEEAAGSGPESGPPRGEPEGPVAGSRSGRSPGGRWRRAVAAGIVAVLVAGGCGFFHEAHRLRSAEAARNRALTDTEATARVTGEIGNALARVFSYTPDGTATAERSARAVLDGRAARQYRDLFAQVRDDLADQRVTLSTGAVRTGVIELDGERARLLVFLDQTSRRGDGAATTAAAQLTVTARLVDDRWRIVDLKAR</sequence>
<feature type="compositionally biased region" description="Low complexity" evidence="3">
    <location>
        <begin position="1"/>
        <end position="15"/>
    </location>
</feature>
<evidence type="ECO:0000313" key="4">
    <source>
        <dbReference type="EMBL" id="AIS01842.1"/>
    </source>
</evidence>
<dbReference type="PANTHER" id="PTHR37042:SF4">
    <property type="entry name" value="OUTER MEMBRANE PROTEIN RV1973"/>
    <property type="match status" value="1"/>
</dbReference>
<dbReference type="PANTHER" id="PTHR37042">
    <property type="entry name" value="OUTER MEMBRANE PROTEIN RV1973"/>
    <property type="match status" value="1"/>
</dbReference>
<comment type="subcellular location">
    <subcellularLocation>
        <location evidence="1">Membrane</location>
    </subcellularLocation>
</comment>
<organism evidence="4 5">
    <name type="scientific">Streptomyces glaucescens</name>
    <dbReference type="NCBI Taxonomy" id="1907"/>
    <lineage>
        <taxon>Bacteria</taxon>
        <taxon>Bacillati</taxon>
        <taxon>Actinomycetota</taxon>
        <taxon>Actinomycetes</taxon>
        <taxon>Kitasatosporales</taxon>
        <taxon>Streptomycetaceae</taxon>
        <taxon>Streptomyces</taxon>
    </lineage>
</organism>
<feature type="compositionally biased region" description="Gly residues" evidence="3">
    <location>
        <begin position="83"/>
        <end position="100"/>
    </location>
</feature>
<dbReference type="STRING" id="1907.SGLAU_29540"/>
<keyword evidence="5" id="KW-1185">Reference proteome</keyword>
<evidence type="ECO:0000313" key="5">
    <source>
        <dbReference type="Proteomes" id="UP000029482"/>
    </source>
</evidence>
<feature type="compositionally biased region" description="Low complexity" evidence="3">
    <location>
        <begin position="119"/>
        <end position="147"/>
    </location>
</feature>
<dbReference type="GO" id="GO:0016020">
    <property type="term" value="C:membrane"/>
    <property type="evidence" value="ECO:0007669"/>
    <property type="project" value="UniProtKB-SubCell"/>
</dbReference>
<name>A0A089XIQ6_STRGA</name>
<dbReference type="KEGG" id="sgu:SGLAU_29540"/>
<dbReference type="AlphaFoldDB" id="A0A089XIQ6"/>
<feature type="compositionally biased region" description="Pro residues" evidence="3">
    <location>
        <begin position="35"/>
        <end position="44"/>
    </location>
</feature>
<dbReference type="Gene3D" id="3.10.450.50">
    <property type="match status" value="1"/>
</dbReference>
<gene>
    <name evidence="4" type="ORF">SGLAU_29540</name>
</gene>
<dbReference type="eggNOG" id="ENOG5033U7D">
    <property type="taxonomic scope" value="Bacteria"/>
</dbReference>
<protein>
    <recommendedName>
        <fullName evidence="6">Mce-associated membrane protein</fullName>
    </recommendedName>
</protein>
<evidence type="ECO:0000256" key="3">
    <source>
        <dbReference type="SAM" id="MobiDB-lite"/>
    </source>
</evidence>
<evidence type="ECO:0008006" key="6">
    <source>
        <dbReference type="Google" id="ProtNLM"/>
    </source>
</evidence>
<reference evidence="5" key="1">
    <citation type="journal article" date="2015" name="J. Biotechnol.">
        <title>Complete genome sequence of the actinobacterium Streptomyces glaucescens GLA.O (DSM 40922) consisting of a linear chromosome and one linear plasmid.</title>
        <authorList>
            <person name="Ortseifen V."/>
            <person name="Winkler A."/>
            <person name="Albersmeier A."/>
            <person name="Wendler S."/>
            <person name="Puhler A."/>
            <person name="Kalinowski J."/>
            <person name="Ruckert C."/>
        </authorList>
    </citation>
    <scope>NUCLEOTIDE SEQUENCE [LARGE SCALE GENOMIC DNA]</scope>
    <source>
        <strain evidence="5">DSM 40922 / GLA O</strain>
    </source>
</reference>
<keyword evidence="2" id="KW-0472">Membrane</keyword>
<evidence type="ECO:0000256" key="1">
    <source>
        <dbReference type="ARBA" id="ARBA00004370"/>
    </source>
</evidence>
<accession>A0A089XIQ6</accession>
<dbReference type="Proteomes" id="UP000029482">
    <property type="component" value="Chromosome"/>
</dbReference>
<dbReference type="EMBL" id="CP009438">
    <property type="protein sequence ID" value="AIS01842.1"/>
    <property type="molecule type" value="Genomic_DNA"/>
</dbReference>
<feature type="region of interest" description="Disordered" evidence="3">
    <location>
        <begin position="1"/>
        <end position="147"/>
    </location>
</feature>
<evidence type="ECO:0000256" key="2">
    <source>
        <dbReference type="ARBA" id="ARBA00023136"/>
    </source>
</evidence>
<dbReference type="SUPFAM" id="SSF54427">
    <property type="entry name" value="NTF2-like"/>
    <property type="match status" value="1"/>
</dbReference>
<proteinExistence type="predicted"/>
<dbReference type="InterPro" id="IPR032710">
    <property type="entry name" value="NTF2-like_dom_sf"/>
</dbReference>